<dbReference type="InterPro" id="IPR036875">
    <property type="entry name" value="Znf_CCHC_sf"/>
</dbReference>
<dbReference type="GO" id="GO:0008270">
    <property type="term" value="F:zinc ion binding"/>
    <property type="evidence" value="ECO:0007669"/>
    <property type="project" value="UniProtKB-KW"/>
</dbReference>
<feature type="compositionally biased region" description="Basic and acidic residues" evidence="2">
    <location>
        <begin position="131"/>
        <end position="153"/>
    </location>
</feature>
<name>A0A6V7NTE8_ANACO</name>
<evidence type="ECO:0000256" key="2">
    <source>
        <dbReference type="SAM" id="MobiDB-lite"/>
    </source>
</evidence>
<dbReference type="AlphaFoldDB" id="A0A6V7NTE8"/>
<dbReference type="Gene3D" id="4.10.60.10">
    <property type="entry name" value="Zinc finger, CCHC-type"/>
    <property type="match status" value="1"/>
</dbReference>
<dbReference type="InterPro" id="IPR001878">
    <property type="entry name" value="Znf_CCHC"/>
</dbReference>
<feature type="compositionally biased region" description="Basic and acidic residues" evidence="2">
    <location>
        <begin position="1"/>
        <end position="38"/>
    </location>
</feature>
<proteinExistence type="predicted"/>
<feature type="region of interest" description="Disordered" evidence="2">
    <location>
        <begin position="1"/>
        <end position="73"/>
    </location>
</feature>
<evidence type="ECO:0000259" key="3">
    <source>
        <dbReference type="PROSITE" id="PS50158"/>
    </source>
</evidence>
<organism evidence="4">
    <name type="scientific">Ananas comosus var. bracteatus</name>
    <name type="common">red pineapple</name>
    <dbReference type="NCBI Taxonomy" id="296719"/>
    <lineage>
        <taxon>Eukaryota</taxon>
        <taxon>Viridiplantae</taxon>
        <taxon>Streptophyta</taxon>
        <taxon>Embryophyta</taxon>
        <taxon>Tracheophyta</taxon>
        <taxon>Spermatophyta</taxon>
        <taxon>Magnoliopsida</taxon>
        <taxon>Liliopsida</taxon>
        <taxon>Poales</taxon>
        <taxon>Bromeliaceae</taxon>
        <taxon>Bromelioideae</taxon>
        <taxon>Ananas</taxon>
    </lineage>
</organism>
<dbReference type="GO" id="GO:0003676">
    <property type="term" value="F:nucleic acid binding"/>
    <property type="evidence" value="ECO:0007669"/>
    <property type="project" value="InterPro"/>
</dbReference>
<evidence type="ECO:0000313" key="4">
    <source>
        <dbReference type="EMBL" id="CAD1821879.1"/>
    </source>
</evidence>
<keyword evidence="1" id="KW-0863">Zinc-finger</keyword>
<feature type="domain" description="CCHC-type" evidence="3">
    <location>
        <begin position="230"/>
        <end position="244"/>
    </location>
</feature>
<reference evidence="4" key="1">
    <citation type="submission" date="2020-07" db="EMBL/GenBank/DDBJ databases">
        <authorList>
            <person name="Lin J."/>
        </authorList>
    </citation>
    <scope>NUCLEOTIDE SEQUENCE</scope>
</reference>
<dbReference type="SUPFAM" id="SSF57756">
    <property type="entry name" value="Retrovirus zinc finger-like domains"/>
    <property type="match status" value="1"/>
</dbReference>
<accession>A0A6V7NTE8</accession>
<dbReference type="SMART" id="SM00343">
    <property type="entry name" value="ZnF_C2HC"/>
    <property type="match status" value="2"/>
</dbReference>
<evidence type="ECO:0000256" key="1">
    <source>
        <dbReference type="PROSITE-ProRule" id="PRU00047"/>
    </source>
</evidence>
<feature type="region of interest" description="Disordered" evidence="2">
    <location>
        <begin position="130"/>
        <end position="153"/>
    </location>
</feature>
<dbReference type="EMBL" id="LR862142">
    <property type="protein sequence ID" value="CAD1821879.1"/>
    <property type="molecule type" value="Genomic_DNA"/>
</dbReference>
<keyword evidence="1" id="KW-0479">Metal-binding</keyword>
<sequence>MEKGKESSWERVKERVGKEKDKDKGKAKIDDLQAEKTTGKTSGDFSATSQWRKVTPPSGIFTPSTSSPPQFSEAARNSIHNRFQRPTSTKALQVIAPNCPSKSSIEGCSASSKKVMWADAVGGTLTHTTLFHKEDPYPSSKGSDKSTLEVKRRTDKAYRKPSPFIPTDKKKSYKEALLTPIPTPSRKTPRPLNFNTFPYPLTPGSTIFRGRCFRCLSTNHWASTCRRPLRCVRCFKAGHVARDCMDRLPMEVYRAMRARPSYLSAFVPLTDDFYTRQNRCRNAILADVLPPRTLGHFPQETIANSLASRFGGFPTDFHVAKCSERDFVIFLPEWVPCEQLIRREIISLDGLRLQCFPWNPFFGARRALLTYNVWIRLVSLPYECWSSRTVAALVGGFGRFIRADDFSIRMVDLTGYRCLISVNHLSDIPENLEITVGEYSRSVLIQLERWGRRDVVAPGNPPTKGRTSTIHSREIPRLIAAQLDQAEGDGRRPEGLQAMKRLGILLKSEIDGGRSNPRIAISVGIYPPSRPTPHG</sequence>
<gene>
    <name evidence="4" type="ORF">CB5_LOCUS5090</name>
</gene>
<protein>
    <recommendedName>
        <fullName evidence="3">CCHC-type domain-containing protein</fullName>
    </recommendedName>
</protein>
<feature type="compositionally biased region" description="Polar residues" evidence="2">
    <location>
        <begin position="39"/>
        <end position="52"/>
    </location>
</feature>
<keyword evidence="1" id="KW-0862">Zinc</keyword>
<dbReference type="PROSITE" id="PS50158">
    <property type="entry name" value="ZF_CCHC"/>
    <property type="match status" value="1"/>
</dbReference>